<dbReference type="AlphaFoldDB" id="A0A1V8TQN7"/>
<keyword evidence="2" id="KW-1185">Reference proteome</keyword>
<name>A0A1V8TQN7_9PEZI</name>
<evidence type="ECO:0000313" key="2">
    <source>
        <dbReference type="Proteomes" id="UP000192596"/>
    </source>
</evidence>
<dbReference type="Proteomes" id="UP000192596">
    <property type="component" value="Unassembled WGS sequence"/>
</dbReference>
<dbReference type="InParanoid" id="A0A1V8TQN7"/>
<sequence length="221" mass="24002">MKVLITGATGTVGGGALRSALSHPAITTVFVLSRRELAFTHPKLEVIIKTDYMTYTPTELEQLQGVSACIWALGAPRGGMEIHTLVPRVARDAFFEHLAPAIPGGSPFTFVLTSGLLVVRDQERWLPGFLKPLQVRGKVEGEFVEFEKQHEGKWRTMVARPASVLKEGKTSMLPYRLQIDSSALGAALVALATSKDSKGRTLENLELREVGQKALAGQPAK</sequence>
<evidence type="ECO:0000313" key="1">
    <source>
        <dbReference type="EMBL" id="OQO13522.1"/>
    </source>
</evidence>
<evidence type="ECO:0008006" key="3">
    <source>
        <dbReference type="Google" id="ProtNLM"/>
    </source>
</evidence>
<dbReference type="Gene3D" id="3.40.50.720">
    <property type="entry name" value="NAD(P)-binding Rossmann-like Domain"/>
    <property type="match status" value="1"/>
</dbReference>
<reference evidence="2" key="1">
    <citation type="submission" date="2017-03" db="EMBL/GenBank/DDBJ databases">
        <title>Genomes of endolithic fungi from Antarctica.</title>
        <authorList>
            <person name="Coleine C."/>
            <person name="Masonjones S."/>
            <person name="Stajich J.E."/>
        </authorList>
    </citation>
    <scope>NUCLEOTIDE SEQUENCE [LARGE SCALE GENOMIC DNA]</scope>
    <source>
        <strain evidence="2">CCFEE 5527</strain>
    </source>
</reference>
<organism evidence="1 2">
    <name type="scientific">Cryoendolithus antarcticus</name>
    <dbReference type="NCBI Taxonomy" id="1507870"/>
    <lineage>
        <taxon>Eukaryota</taxon>
        <taxon>Fungi</taxon>
        <taxon>Dikarya</taxon>
        <taxon>Ascomycota</taxon>
        <taxon>Pezizomycotina</taxon>
        <taxon>Dothideomycetes</taxon>
        <taxon>Dothideomycetidae</taxon>
        <taxon>Cladosporiales</taxon>
        <taxon>Cladosporiaceae</taxon>
        <taxon>Cryoendolithus</taxon>
    </lineage>
</organism>
<dbReference type="InterPro" id="IPR036291">
    <property type="entry name" value="NAD(P)-bd_dom_sf"/>
</dbReference>
<dbReference type="SUPFAM" id="SSF51735">
    <property type="entry name" value="NAD(P)-binding Rossmann-fold domains"/>
    <property type="match status" value="1"/>
</dbReference>
<gene>
    <name evidence="1" type="ORF">B0A48_01751</name>
</gene>
<dbReference type="OrthoDB" id="3535423at2759"/>
<dbReference type="PANTHER" id="PTHR14097">
    <property type="entry name" value="OXIDOREDUCTASE HTATIP2"/>
    <property type="match status" value="1"/>
</dbReference>
<protein>
    <recommendedName>
        <fullName evidence="3">NAD(P)-binding domain-containing protein</fullName>
    </recommendedName>
</protein>
<dbReference type="STRING" id="1507870.A0A1V8TQN7"/>
<proteinExistence type="predicted"/>
<accession>A0A1V8TQN7</accession>
<comment type="caution">
    <text evidence="1">The sequence shown here is derived from an EMBL/GenBank/DDBJ whole genome shotgun (WGS) entry which is preliminary data.</text>
</comment>
<dbReference type="PANTHER" id="PTHR14097:SF9">
    <property type="entry name" value="EPIMERASE, PUTATIVE (AFU_ORTHOLOGUE AFUA_8G07320)-RELATED"/>
    <property type="match status" value="1"/>
</dbReference>
<dbReference type="EMBL" id="NAJO01000003">
    <property type="protein sequence ID" value="OQO13522.1"/>
    <property type="molecule type" value="Genomic_DNA"/>
</dbReference>